<reference evidence="2" key="1">
    <citation type="journal article" date="2023" name="Mol. Phylogenet. Evol.">
        <title>Genome-scale phylogeny and comparative genomics of the fungal order Sordariales.</title>
        <authorList>
            <person name="Hensen N."/>
            <person name="Bonometti L."/>
            <person name="Westerberg I."/>
            <person name="Brannstrom I.O."/>
            <person name="Guillou S."/>
            <person name="Cros-Aarteil S."/>
            <person name="Calhoun S."/>
            <person name="Haridas S."/>
            <person name="Kuo A."/>
            <person name="Mondo S."/>
            <person name="Pangilinan J."/>
            <person name="Riley R."/>
            <person name="LaButti K."/>
            <person name="Andreopoulos B."/>
            <person name="Lipzen A."/>
            <person name="Chen C."/>
            <person name="Yan M."/>
            <person name="Daum C."/>
            <person name="Ng V."/>
            <person name="Clum A."/>
            <person name="Steindorff A."/>
            <person name="Ohm R.A."/>
            <person name="Martin F."/>
            <person name="Silar P."/>
            <person name="Natvig D.O."/>
            <person name="Lalanne C."/>
            <person name="Gautier V."/>
            <person name="Ament-Velasquez S.L."/>
            <person name="Kruys A."/>
            <person name="Hutchinson M.I."/>
            <person name="Powell A.J."/>
            <person name="Barry K."/>
            <person name="Miller A.N."/>
            <person name="Grigoriev I.V."/>
            <person name="Debuchy R."/>
            <person name="Gladieux P."/>
            <person name="Hiltunen Thoren M."/>
            <person name="Johannesson H."/>
        </authorList>
    </citation>
    <scope>NUCLEOTIDE SEQUENCE</scope>
    <source>
        <strain evidence="2">CBS 123565</strain>
    </source>
</reference>
<accession>A0AAN6ZCI6</accession>
<sequence length="124" mass="13565">MSQPSGHKKNRQVQPCGFDWLFPTAKHRDLTAGHCCPPSHQTNQVLAGSPYHNIQRRESPGAAGSGDFRKYSCFGGTDFDAPMPARSCPEPPHPDAVERDTEGGKSRVGDGDDLDCIRWSSSRL</sequence>
<organism evidence="2 3">
    <name type="scientific">Trichocladium antarcticum</name>
    <dbReference type="NCBI Taxonomy" id="1450529"/>
    <lineage>
        <taxon>Eukaryota</taxon>
        <taxon>Fungi</taxon>
        <taxon>Dikarya</taxon>
        <taxon>Ascomycota</taxon>
        <taxon>Pezizomycotina</taxon>
        <taxon>Sordariomycetes</taxon>
        <taxon>Sordariomycetidae</taxon>
        <taxon>Sordariales</taxon>
        <taxon>Chaetomiaceae</taxon>
        <taxon>Trichocladium</taxon>
    </lineage>
</organism>
<evidence type="ECO:0000313" key="3">
    <source>
        <dbReference type="Proteomes" id="UP001304895"/>
    </source>
</evidence>
<feature type="compositionally biased region" description="Basic and acidic residues" evidence="1">
    <location>
        <begin position="92"/>
        <end position="110"/>
    </location>
</feature>
<evidence type="ECO:0000256" key="1">
    <source>
        <dbReference type="SAM" id="MobiDB-lite"/>
    </source>
</evidence>
<protein>
    <submittedName>
        <fullName evidence="2">Uncharacterized protein</fullName>
    </submittedName>
</protein>
<dbReference type="Proteomes" id="UP001304895">
    <property type="component" value="Unassembled WGS sequence"/>
</dbReference>
<dbReference type="AlphaFoldDB" id="A0AAN6ZCI6"/>
<name>A0AAN6ZCI6_9PEZI</name>
<dbReference type="EMBL" id="MU853413">
    <property type="protein sequence ID" value="KAK4133252.1"/>
    <property type="molecule type" value="Genomic_DNA"/>
</dbReference>
<keyword evidence="3" id="KW-1185">Reference proteome</keyword>
<feature type="region of interest" description="Disordered" evidence="1">
    <location>
        <begin position="82"/>
        <end position="114"/>
    </location>
</feature>
<proteinExistence type="predicted"/>
<reference evidence="2" key="2">
    <citation type="submission" date="2023-05" db="EMBL/GenBank/DDBJ databases">
        <authorList>
            <consortium name="Lawrence Berkeley National Laboratory"/>
            <person name="Steindorff A."/>
            <person name="Hensen N."/>
            <person name="Bonometti L."/>
            <person name="Westerberg I."/>
            <person name="Brannstrom I.O."/>
            <person name="Guillou S."/>
            <person name="Cros-Aarteil S."/>
            <person name="Calhoun S."/>
            <person name="Haridas S."/>
            <person name="Kuo A."/>
            <person name="Mondo S."/>
            <person name="Pangilinan J."/>
            <person name="Riley R."/>
            <person name="Labutti K."/>
            <person name="Andreopoulos B."/>
            <person name="Lipzen A."/>
            <person name="Chen C."/>
            <person name="Yanf M."/>
            <person name="Daum C."/>
            <person name="Ng V."/>
            <person name="Clum A."/>
            <person name="Ohm R."/>
            <person name="Martin F."/>
            <person name="Silar P."/>
            <person name="Natvig D."/>
            <person name="Lalanne C."/>
            <person name="Gautier V."/>
            <person name="Ament-Velasquez S.L."/>
            <person name="Kruys A."/>
            <person name="Hutchinson M.I."/>
            <person name="Powell A.J."/>
            <person name="Barry K."/>
            <person name="Miller A.N."/>
            <person name="Grigoriev I.V."/>
            <person name="Debuchy R."/>
            <person name="Gladieux P."/>
            <person name="Thoren M.H."/>
            <person name="Johannesson H."/>
        </authorList>
    </citation>
    <scope>NUCLEOTIDE SEQUENCE</scope>
    <source>
        <strain evidence="2">CBS 123565</strain>
    </source>
</reference>
<comment type="caution">
    <text evidence="2">The sequence shown here is derived from an EMBL/GenBank/DDBJ whole genome shotgun (WGS) entry which is preliminary data.</text>
</comment>
<gene>
    <name evidence="2" type="ORF">BT67DRAFT_443164</name>
</gene>
<evidence type="ECO:0000313" key="2">
    <source>
        <dbReference type="EMBL" id="KAK4133252.1"/>
    </source>
</evidence>